<dbReference type="EMBL" id="CAADFD010000034">
    <property type="protein sequence ID" value="VFJ57443.1"/>
    <property type="molecule type" value="Genomic_DNA"/>
</dbReference>
<organism evidence="2">
    <name type="scientific">Candidatus Kentrum sp. FW</name>
    <dbReference type="NCBI Taxonomy" id="2126338"/>
    <lineage>
        <taxon>Bacteria</taxon>
        <taxon>Pseudomonadati</taxon>
        <taxon>Pseudomonadota</taxon>
        <taxon>Gammaproteobacteria</taxon>
        <taxon>Candidatus Kentrum</taxon>
    </lineage>
</organism>
<name>A0A450STT8_9GAMM</name>
<gene>
    <name evidence="2" type="ORF">BECKFW1821B_GA0114236_10342</name>
</gene>
<proteinExistence type="predicted"/>
<feature type="region of interest" description="Disordered" evidence="1">
    <location>
        <begin position="158"/>
        <end position="194"/>
    </location>
</feature>
<protein>
    <submittedName>
        <fullName evidence="2">Uncharacterized protein</fullName>
    </submittedName>
</protein>
<feature type="compositionally biased region" description="Low complexity" evidence="1">
    <location>
        <begin position="158"/>
        <end position="168"/>
    </location>
</feature>
<dbReference type="AlphaFoldDB" id="A0A450STT8"/>
<accession>A0A450STT8</accession>
<feature type="region of interest" description="Disordered" evidence="1">
    <location>
        <begin position="1"/>
        <end position="34"/>
    </location>
</feature>
<sequence>MSDNRPNHNATSRAPRSITPGTGAISPTSKRIAPSAETIAPDTGSITPYASTAAPDANSIALDSSAVAQDTGSIVLDGGVIALDAGAAVGWIAARTYHKKVDVLLMVDALRLSTLPAQRMIVFVRSFPSSCLGTHASEAPASLPGTSDLPLLLIRPRPQDSSSLSSPRSHPRAKGTTATSGSRSFPGKGPQAGAWEPARRLLGDQRIGFSCLSCFSWQLRVWHSKPRI</sequence>
<evidence type="ECO:0000256" key="1">
    <source>
        <dbReference type="SAM" id="MobiDB-lite"/>
    </source>
</evidence>
<evidence type="ECO:0000313" key="2">
    <source>
        <dbReference type="EMBL" id="VFJ57443.1"/>
    </source>
</evidence>
<reference evidence="2" key="1">
    <citation type="submission" date="2019-02" db="EMBL/GenBank/DDBJ databases">
        <authorList>
            <person name="Gruber-Vodicka R. H."/>
            <person name="Seah K. B. B."/>
        </authorList>
    </citation>
    <scope>NUCLEOTIDE SEQUENCE</scope>
    <source>
        <strain evidence="2">BECK_BZ106</strain>
    </source>
</reference>
<feature type="compositionally biased region" description="Polar residues" evidence="1">
    <location>
        <begin position="1"/>
        <end position="14"/>
    </location>
</feature>